<dbReference type="SUPFAM" id="SSF52540">
    <property type="entry name" value="P-loop containing nucleoside triphosphate hydrolases"/>
    <property type="match status" value="1"/>
</dbReference>
<sequence length="107" mass="11953">MKRCYVIPTDRNVEKIADFIGKPFSDIEKEAGIVGSIVELCSFEKMSALAASMEGSQKLMNIEFQNDSFFRKGVVGDWMNYNITPEMAGSLDKLVSENFDGSGFTFM</sequence>
<feature type="domain" description="Sulfotransferase" evidence="4">
    <location>
        <begin position="10"/>
        <end position="103"/>
    </location>
</feature>
<dbReference type="Proteomes" id="UP000479710">
    <property type="component" value="Unassembled WGS sequence"/>
</dbReference>
<dbReference type="Gene3D" id="3.40.50.300">
    <property type="entry name" value="P-loop containing nucleotide triphosphate hydrolases"/>
    <property type="match status" value="1"/>
</dbReference>
<dbReference type="InterPro" id="IPR000863">
    <property type="entry name" value="Sulfotransferase_dom"/>
</dbReference>
<dbReference type="EMBL" id="SPHZ02000009">
    <property type="protein sequence ID" value="KAF0900277.1"/>
    <property type="molecule type" value="Genomic_DNA"/>
</dbReference>
<name>A0A6G1CJQ7_9ORYZ</name>
<organism evidence="5 6">
    <name type="scientific">Oryza meyeriana var. granulata</name>
    <dbReference type="NCBI Taxonomy" id="110450"/>
    <lineage>
        <taxon>Eukaryota</taxon>
        <taxon>Viridiplantae</taxon>
        <taxon>Streptophyta</taxon>
        <taxon>Embryophyta</taxon>
        <taxon>Tracheophyta</taxon>
        <taxon>Spermatophyta</taxon>
        <taxon>Magnoliopsida</taxon>
        <taxon>Liliopsida</taxon>
        <taxon>Poales</taxon>
        <taxon>Poaceae</taxon>
        <taxon>BOP clade</taxon>
        <taxon>Oryzoideae</taxon>
        <taxon>Oryzeae</taxon>
        <taxon>Oryzinae</taxon>
        <taxon>Oryza</taxon>
        <taxon>Oryza meyeriana</taxon>
    </lineage>
</organism>
<dbReference type="Pfam" id="PF00685">
    <property type="entry name" value="Sulfotransfer_1"/>
    <property type="match status" value="1"/>
</dbReference>
<comment type="caution">
    <text evidence="5">The sequence shown here is derived from an EMBL/GenBank/DDBJ whole genome shotgun (WGS) entry which is preliminary data.</text>
</comment>
<dbReference type="InterPro" id="IPR027417">
    <property type="entry name" value="P-loop_NTPase"/>
</dbReference>
<keyword evidence="6" id="KW-1185">Reference proteome</keyword>
<reference evidence="5 6" key="1">
    <citation type="submission" date="2019-11" db="EMBL/GenBank/DDBJ databases">
        <title>Whole genome sequence of Oryza granulata.</title>
        <authorList>
            <person name="Li W."/>
        </authorList>
    </citation>
    <scope>NUCLEOTIDE SEQUENCE [LARGE SCALE GENOMIC DNA]</scope>
    <source>
        <strain evidence="6">cv. Menghai</strain>
        <tissue evidence="5">Leaf</tissue>
    </source>
</reference>
<protein>
    <recommendedName>
        <fullName evidence="3">Sulfotransferase</fullName>
        <ecNumber evidence="3">2.8.2.-</ecNumber>
    </recommendedName>
</protein>
<keyword evidence="2 3" id="KW-0808">Transferase</keyword>
<dbReference type="OrthoDB" id="692105at2759"/>
<evidence type="ECO:0000313" key="5">
    <source>
        <dbReference type="EMBL" id="KAF0900277.1"/>
    </source>
</evidence>
<dbReference type="AlphaFoldDB" id="A0A6G1CJQ7"/>
<evidence type="ECO:0000259" key="4">
    <source>
        <dbReference type="Pfam" id="PF00685"/>
    </source>
</evidence>
<evidence type="ECO:0000256" key="3">
    <source>
        <dbReference type="RuleBase" id="RU361155"/>
    </source>
</evidence>
<gene>
    <name evidence="5" type="ORF">E2562_030045</name>
</gene>
<dbReference type="GO" id="GO:0008146">
    <property type="term" value="F:sulfotransferase activity"/>
    <property type="evidence" value="ECO:0007669"/>
    <property type="project" value="InterPro"/>
</dbReference>
<evidence type="ECO:0000256" key="2">
    <source>
        <dbReference type="ARBA" id="ARBA00022679"/>
    </source>
</evidence>
<dbReference type="PANTHER" id="PTHR11783">
    <property type="entry name" value="SULFOTRANSFERASE SULT"/>
    <property type="match status" value="1"/>
</dbReference>
<dbReference type="EC" id="2.8.2.-" evidence="3"/>
<proteinExistence type="inferred from homology"/>
<evidence type="ECO:0000256" key="1">
    <source>
        <dbReference type="ARBA" id="ARBA00005771"/>
    </source>
</evidence>
<comment type="similarity">
    <text evidence="1 3">Belongs to the sulfotransferase 1 family.</text>
</comment>
<accession>A0A6G1CJQ7</accession>
<evidence type="ECO:0000313" key="6">
    <source>
        <dbReference type="Proteomes" id="UP000479710"/>
    </source>
</evidence>